<gene>
    <name evidence="1" type="ORF">TcWFU_000054</name>
</gene>
<dbReference type="Proteomes" id="UP001651158">
    <property type="component" value="Unassembled WGS sequence"/>
</dbReference>
<organism evidence="1 2">
    <name type="scientific">Taenia crassiceps</name>
    <dbReference type="NCBI Taxonomy" id="6207"/>
    <lineage>
        <taxon>Eukaryota</taxon>
        <taxon>Metazoa</taxon>
        <taxon>Spiralia</taxon>
        <taxon>Lophotrochozoa</taxon>
        <taxon>Platyhelminthes</taxon>
        <taxon>Cestoda</taxon>
        <taxon>Eucestoda</taxon>
        <taxon>Cyclophyllidea</taxon>
        <taxon>Taeniidae</taxon>
        <taxon>Taenia</taxon>
    </lineage>
</organism>
<dbReference type="EMBL" id="JAKROA010000002">
    <property type="protein sequence ID" value="KAL5109636.1"/>
    <property type="molecule type" value="Genomic_DNA"/>
</dbReference>
<sequence length="480" mass="54690">MRKSFPYKRLCILYDELEEPNKGKLGSLPIQIPNYTTVSSRLGSRVVVVISKWAKIEESRDDLRLRRYFSGCASSFSLGWKGLVFSDPFTVEYSRLNDFFEFASQAFPASIFIGASNRGVGAFLGCAPEQIVLTSDTLNQLVLQILFEAIMHPSWDKRTHRDAISKLGELSNDLFQLHTSRHLPKNIYVGAGALTRAVDRLIEPFVLLELHRDTSNRPGTLLSYLLWTKRTLSLSQPIDDQKSEDMNGFLTKQHITHLSFESFFLGYHSLIPCLRTLLAALTSRPGWCQRLLTELSEHQRSCPSRCRKHTATLTEECFDLETRCLSFTKALCLEALRFTVVGWPLGCLREAFRDGEEFLAGDLVLLNEPAVFHDPTIWFKECQMPVTGEPLQHAFAPMGRHGRPDANYLASRVLLNSKVCFLPRAFPFRLLLATAVHLFTQCSFRQAEEEPDEFWDLPLILPLDFSLMRCATLCQNDRRA</sequence>
<reference evidence="1 2" key="1">
    <citation type="journal article" date="2022" name="Front. Cell. Infect. Microbiol.">
        <title>The Genomes of Two Strains of Taenia crassiceps the Animal Model for the Study of Human Cysticercosis.</title>
        <authorList>
            <person name="Bobes R.J."/>
            <person name="Estrada K."/>
            <person name="Rios-Valencia D.G."/>
            <person name="Calderon-Gallegos A."/>
            <person name="de la Torre P."/>
            <person name="Carrero J.C."/>
            <person name="Sanchez-Flores A."/>
            <person name="Laclette J.P."/>
        </authorList>
    </citation>
    <scope>NUCLEOTIDE SEQUENCE [LARGE SCALE GENOMIC DNA]</scope>
    <source>
        <strain evidence="1">WFUcys</strain>
    </source>
</reference>
<accession>A0ABR4QIR3</accession>
<evidence type="ECO:0000313" key="1">
    <source>
        <dbReference type="EMBL" id="KAL5109636.1"/>
    </source>
</evidence>
<name>A0ABR4QIR3_9CEST</name>
<proteinExistence type="predicted"/>
<evidence type="ECO:0008006" key="3">
    <source>
        <dbReference type="Google" id="ProtNLM"/>
    </source>
</evidence>
<comment type="caution">
    <text evidence="1">The sequence shown here is derived from an EMBL/GenBank/DDBJ whole genome shotgun (WGS) entry which is preliminary data.</text>
</comment>
<dbReference type="SUPFAM" id="SSF48264">
    <property type="entry name" value="Cytochrome P450"/>
    <property type="match status" value="1"/>
</dbReference>
<dbReference type="InterPro" id="IPR036396">
    <property type="entry name" value="Cyt_P450_sf"/>
</dbReference>
<evidence type="ECO:0000313" key="2">
    <source>
        <dbReference type="Proteomes" id="UP001651158"/>
    </source>
</evidence>
<keyword evidence="2" id="KW-1185">Reference proteome</keyword>
<dbReference type="Gene3D" id="1.10.630.10">
    <property type="entry name" value="Cytochrome P450"/>
    <property type="match status" value="1"/>
</dbReference>
<protein>
    <recommendedName>
        <fullName evidence="3">Cytochrome P450</fullName>
    </recommendedName>
</protein>